<dbReference type="EMBL" id="LNQE01001370">
    <property type="protein sequence ID" value="KUG18635.1"/>
    <property type="molecule type" value="Genomic_DNA"/>
</dbReference>
<dbReference type="AlphaFoldDB" id="A0A0W8FCL2"/>
<protein>
    <submittedName>
        <fullName evidence="1">Uncharacterized protein</fullName>
    </submittedName>
</protein>
<comment type="caution">
    <text evidence="1">The sequence shown here is derived from an EMBL/GenBank/DDBJ whole genome shotgun (WGS) entry which is preliminary data.</text>
</comment>
<name>A0A0W8FCL2_9ZZZZ</name>
<evidence type="ECO:0000313" key="1">
    <source>
        <dbReference type="EMBL" id="KUG18635.1"/>
    </source>
</evidence>
<organism evidence="1">
    <name type="scientific">hydrocarbon metagenome</name>
    <dbReference type="NCBI Taxonomy" id="938273"/>
    <lineage>
        <taxon>unclassified sequences</taxon>
        <taxon>metagenomes</taxon>
        <taxon>ecological metagenomes</taxon>
    </lineage>
</organism>
<gene>
    <name evidence="1" type="ORF">ASZ90_011657</name>
</gene>
<accession>A0A0W8FCL2</accession>
<sequence>MEDLLPLDTRDRGVMSDVKTNLGARVSSLKKHRKSEIERQEE</sequence>
<proteinExistence type="predicted"/>
<reference evidence="1" key="1">
    <citation type="journal article" date="2015" name="Proc. Natl. Acad. Sci. U.S.A.">
        <title>Networks of energetic and metabolic interactions define dynamics in microbial communities.</title>
        <authorList>
            <person name="Embree M."/>
            <person name="Liu J.K."/>
            <person name="Al-Bassam M.M."/>
            <person name="Zengler K."/>
        </authorList>
    </citation>
    <scope>NUCLEOTIDE SEQUENCE</scope>
</reference>